<evidence type="ECO:0000313" key="2">
    <source>
        <dbReference type="EMBL" id="QQE87904.1"/>
    </source>
</evidence>
<gene>
    <name evidence="2" type="ORF">GKQ51_16790</name>
</gene>
<evidence type="ECO:0000313" key="3">
    <source>
        <dbReference type="Proteomes" id="UP000596192"/>
    </source>
</evidence>
<proteinExistence type="predicted"/>
<evidence type="ECO:0000256" key="1">
    <source>
        <dbReference type="SAM" id="Coils"/>
    </source>
</evidence>
<dbReference type="Proteomes" id="UP000596192">
    <property type="component" value="Chromosome"/>
</dbReference>
<feature type="coiled-coil region" evidence="1">
    <location>
        <begin position="160"/>
        <end position="211"/>
    </location>
</feature>
<sequence length="326" mass="35726">MGEQPDRVALDRIIEEWSSDQTLSTRRLASEVAAVLRSLSPESLAISERIACVTMSTPLAEPAAITFGALANYFDAIGQGVTPPVIATTTGSAPASTVTLLRTWIAIPVKEATKRASFVAGFALPANDSHIAAMVANARPIASHAEPPLPSGSEPGYLDMRQAQQRQEGERSAAAQLEAMQIAAQRAEQKAEHERAKNAVIESQLQRYQSEIELIHLEAIEERRQRTILTEQLRQHAGIIEFMNPDNPLSPEEGRRMVAAWDELTESGTMDPVAENGIGIGELARRWWRDRFGEPAGIVVKHLQWALTWPARKKGGMVAKRQCEKG</sequence>
<name>A0AAP9YEW0_9GAMM</name>
<dbReference type="AlphaFoldDB" id="A0AAP9YEW0"/>
<dbReference type="RefSeq" id="WP_136888449.1">
    <property type="nucleotide sequence ID" value="NZ_CP066310.1"/>
</dbReference>
<dbReference type="EMBL" id="CP066310">
    <property type="protein sequence ID" value="QQE87904.1"/>
    <property type="molecule type" value="Genomic_DNA"/>
</dbReference>
<protein>
    <submittedName>
        <fullName evidence="2">Uncharacterized protein</fullName>
    </submittedName>
</protein>
<organism evidence="2 3">
    <name type="scientific">Azotobacter chroococcum</name>
    <dbReference type="NCBI Taxonomy" id="353"/>
    <lineage>
        <taxon>Bacteria</taxon>
        <taxon>Pseudomonadati</taxon>
        <taxon>Pseudomonadota</taxon>
        <taxon>Gammaproteobacteria</taxon>
        <taxon>Pseudomonadales</taxon>
        <taxon>Pseudomonadaceae</taxon>
        <taxon>Azotobacter</taxon>
    </lineage>
</organism>
<keyword evidence="1" id="KW-0175">Coiled coil</keyword>
<reference evidence="2 3" key="1">
    <citation type="submission" date="2020-12" db="EMBL/GenBank/DDBJ databases">
        <title>Genomic Analysis and Response surface optimization of nitrogen-fixing conditions for A. chroococcum strain HR1, Isolation from rhizosphere soil.</title>
        <authorList>
            <person name="Li J."/>
            <person name="Yang H."/>
            <person name="Liu H."/>
            <person name="Wang C."/>
            <person name="Tian Y."/>
            <person name="Lu X.Y."/>
        </authorList>
    </citation>
    <scope>NUCLEOTIDE SEQUENCE [LARGE SCALE GENOMIC DNA]</scope>
    <source>
        <strain evidence="2 3">HR1</strain>
    </source>
</reference>
<accession>A0AAP9YEW0</accession>